<evidence type="ECO:0000256" key="10">
    <source>
        <dbReference type="SAM" id="Phobius"/>
    </source>
</evidence>
<dbReference type="PRINTS" id="PR01333">
    <property type="entry name" value="2POREKCHANEL"/>
</dbReference>
<feature type="transmembrane region" description="Helical" evidence="10">
    <location>
        <begin position="437"/>
        <end position="457"/>
    </location>
</feature>
<evidence type="ECO:0000313" key="13">
    <source>
        <dbReference type="RefSeq" id="XP_025405389.1"/>
    </source>
</evidence>
<dbReference type="AlphaFoldDB" id="A0A8B8F3M0"/>
<dbReference type="GO" id="GO:0022841">
    <property type="term" value="F:potassium ion leak channel activity"/>
    <property type="evidence" value="ECO:0007669"/>
    <property type="project" value="TreeGrafter"/>
</dbReference>
<feature type="transmembrane region" description="Helical" evidence="10">
    <location>
        <begin position="239"/>
        <end position="258"/>
    </location>
</feature>
<keyword evidence="7 8" id="KW-0407">Ion channel</keyword>
<comment type="similarity">
    <text evidence="8">Belongs to the two pore domain potassium channel (TC 1.A.1.8) family.</text>
</comment>
<feature type="domain" description="Potassium channel" evidence="11">
    <location>
        <begin position="421"/>
        <end position="492"/>
    </location>
</feature>
<evidence type="ECO:0000256" key="5">
    <source>
        <dbReference type="ARBA" id="ARBA00023065"/>
    </source>
</evidence>
<evidence type="ECO:0000256" key="8">
    <source>
        <dbReference type="RuleBase" id="RU003857"/>
    </source>
</evidence>
<dbReference type="GO" id="GO:0030322">
    <property type="term" value="P:stabilization of membrane potential"/>
    <property type="evidence" value="ECO:0007669"/>
    <property type="project" value="TreeGrafter"/>
</dbReference>
<dbReference type="SUPFAM" id="SSF81324">
    <property type="entry name" value="Voltage-gated potassium channels"/>
    <property type="match status" value="2"/>
</dbReference>
<feature type="domain" description="Potassium channel" evidence="11">
    <location>
        <begin position="233"/>
        <end position="290"/>
    </location>
</feature>
<feature type="transmembrane region" description="Helical" evidence="10">
    <location>
        <begin position="406"/>
        <end position="428"/>
    </location>
</feature>
<proteinExistence type="inferred from homology"/>
<evidence type="ECO:0000256" key="9">
    <source>
        <dbReference type="SAM" id="MobiDB-lite"/>
    </source>
</evidence>
<dbReference type="GO" id="GO:0005886">
    <property type="term" value="C:plasma membrane"/>
    <property type="evidence" value="ECO:0007669"/>
    <property type="project" value="TreeGrafter"/>
</dbReference>
<evidence type="ECO:0000256" key="1">
    <source>
        <dbReference type="ARBA" id="ARBA00004141"/>
    </source>
</evidence>
<evidence type="ECO:0000256" key="4">
    <source>
        <dbReference type="ARBA" id="ARBA00022989"/>
    </source>
</evidence>
<sequence>MDRTSSCCSQPVTGAAAYNYGGGGGTVAGGPTIGGYPSSYDGGHRLSSAAVVGNVMVVDDGQGCFCCDSDDDSVERARVAHAKRKCYKSCLRNAFVCALLVSYTFAGALIFLSIEGDVDADTMDDSGGPVQLAGLMPAQQQNLTAAWMAAAAAGEESRARTVETIWEITVNLNILYRENWTRLAAQELNRFQEDLIRRLTQQMEIESAAVSYHTGSGAGGGIVVDHGVESVDSAFEWNMATSFLYCLSVLTTIGYGNITPKTAIGKMVTMVYALIGIPLMLVYLSSIGGLLAWCARGIFTRSLCCCLCSKCGYCCYDEKLMEEKERRMKLKRERKEYDMHMKTFSGHALEPYYVRPGDADDVFQRVSDRAAAMTASSAAATSTAPAATSTSPSIAAAEMAADSASFVPLLLVGFAFMSAYIGCGAAVLHRLDTGGKTYLDCVFFCFMLLSTIGYGGSSRPLEMTLTSTVTVWFCSVYILSGMALTAMCFNIVHHGVSTKLKTLYQPSSANGVPGAGVGEYQRRDGSGSVSDLTSAHGIADS</sequence>
<dbReference type="RefSeq" id="XP_025405389.1">
    <property type="nucleotide sequence ID" value="XM_025549604.1"/>
</dbReference>
<organism evidence="12 13">
    <name type="scientific">Sipha flava</name>
    <name type="common">yellow sugarcane aphid</name>
    <dbReference type="NCBI Taxonomy" id="143950"/>
    <lineage>
        <taxon>Eukaryota</taxon>
        <taxon>Metazoa</taxon>
        <taxon>Ecdysozoa</taxon>
        <taxon>Arthropoda</taxon>
        <taxon>Hexapoda</taxon>
        <taxon>Insecta</taxon>
        <taxon>Pterygota</taxon>
        <taxon>Neoptera</taxon>
        <taxon>Paraneoptera</taxon>
        <taxon>Hemiptera</taxon>
        <taxon>Sternorrhyncha</taxon>
        <taxon>Aphidomorpha</taxon>
        <taxon>Aphidoidea</taxon>
        <taxon>Aphididae</taxon>
        <taxon>Sipha</taxon>
    </lineage>
</organism>
<keyword evidence="2 8" id="KW-0813">Transport</keyword>
<comment type="subcellular location">
    <subcellularLocation>
        <location evidence="1">Membrane</location>
        <topology evidence="1">Multi-pass membrane protein</topology>
    </subcellularLocation>
</comment>
<dbReference type="OrthoDB" id="297496at2759"/>
<reference evidence="13" key="1">
    <citation type="submission" date="2025-08" db="UniProtKB">
        <authorList>
            <consortium name="RefSeq"/>
        </authorList>
    </citation>
    <scope>IDENTIFICATION</scope>
    <source>
        <tissue evidence="13">Whole body</tissue>
    </source>
</reference>
<keyword evidence="12" id="KW-1185">Reference proteome</keyword>
<dbReference type="InterPro" id="IPR003280">
    <property type="entry name" value="2pore_dom_K_chnl"/>
</dbReference>
<keyword evidence="5 8" id="KW-0406">Ion transport</keyword>
<dbReference type="GO" id="GO:0015271">
    <property type="term" value="F:outward rectifier potassium channel activity"/>
    <property type="evidence" value="ECO:0007669"/>
    <property type="project" value="TreeGrafter"/>
</dbReference>
<dbReference type="Proteomes" id="UP000694846">
    <property type="component" value="Unplaced"/>
</dbReference>
<dbReference type="InterPro" id="IPR013099">
    <property type="entry name" value="K_chnl_dom"/>
</dbReference>
<evidence type="ECO:0000256" key="7">
    <source>
        <dbReference type="ARBA" id="ARBA00023303"/>
    </source>
</evidence>
<dbReference type="Gene3D" id="1.10.287.70">
    <property type="match status" value="1"/>
</dbReference>
<dbReference type="PANTHER" id="PTHR11003">
    <property type="entry name" value="POTASSIUM CHANNEL, SUBFAMILY K"/>
    <property type="match status" value="1"/>
</dbReference>
<evidence type="ECO:0000259" key="11">
    <source>
        <dbReference type="Pfam" id="PF07885"/>
    </source>
</evidence>
<keyword evidence="4 10" id="KW-1133">Transmembrane helix</keyword>
<dbReference type="PANTHER" id="PTHR11003:SF257">
    <property type="entry name" value="POTASSIUM CHANNEL DOMAIN-CONTAINING PROTEIN"/>
    <property type="match status" value="1"/>
</dbReference>
<evidence type="ECO:0000256" key="3">
    <source>
        <dbReference type="ARBA" id="ARBA00022692"/>
    </source>
</evidence>
<keyword evidence="3 8" id="KW-0812">Transmembrane</keyword>
<evidence type="ECO:0000256" key="6">
    <source>
        <dbReference type="ARBA" id="ARBA00023136"/>
    </source>
</evidence>
<accession>A0A8B8F3M0</accession>
<gene>
    <name evidence="13" type="primary">LOC112679716</name>
</gene>
<evidence type="ECO:0000313" key="12">
    <source>
        <dbReference type="Proteomes" id="UP000694846"/>
    </source>
</evidence>
<feature type="transmembrane region" description="Helical" evidence="10">
    <location>
        <begin position="93"/>
        <end position="114"/>
    </location>
</feature>
<keyword evidence="6 10" id="KW-0472">Membrane</keyword>
<protein>
    <submittedName>
        <fullName evidence="13">Uncharacterized protein LOC112679716</fullName>
    </submittedName>
</protein>
<feature type="region of interest" description="Disordered" evidence="9">
    <location>
        <begin position="520"/>
        <end position="541"/>
    </location>
</feature>
<dbReference type="GeneID" id="112679716"/>
<feature type="transmembrane region" description="Helical" evidence="10">
    <location>
        <begin position="270"/>
        <end position="293"/>
    </location>
</feature>
<dbReference type="Pfam" id="PF07885">
    <property type="entry name" value="Ion_trans_2"/>
    <property type="match status" value="2"/>
</dbReference>
<name>A0A8B8F3M0_9HEMI</name>
<evidence type="ECO:0000256" key="2">
    <source>
        <dbReference type="ARBA" id="ARBA00022448"/>
    </source>
</evidence>
<feature type="transmembrane region" description="Helical" evidence="10">
    <location>
        <begin position="469"/>
        <end position="492"/>
    </location>
</feature>